<feature type="transmembrane region" description="Helical" evidence="6">
    <location>
        <begin position="50"/>
        <end position="75"/>
    </location>
</feature>
<comment type="caution">
    <text evidence="7">The sequence shown here is derived from an EMBL/GenBank/DDBJ whole genome shotgun (WGS) entry which is preliminary data.</text>
</comment>
<dbReference type="Pfam" id="PF03739">
    <property type="entry name" value="LptF_LptG"/>
    <property type="match status" value="1"/>
</dbReference>
<keyword evidence="8" id="KW-1185">Reference proteome</keyword>
<evidence type="ECO:0000313" key="8">
    <source>
        <dbReference type="Proteomes" id="UP000641646"/>
    </source>
</evidence>
<accession>A0A926VGZ4</accession>
<dbReference type="AlphaFoldDB" id="A0A926VGZ4"/>
<comment type="subcellular location">
    <subcellularLocation>
        <location evidence="1">Cell membrane</location>
        <topology evidence="1">Multi-pass membrane protein</topology>
    </subcellularLocation>
</comment>
<keyword evidence="5 6" id="KW-0472">Membrane</keyword>
<keyword evidence="4 6" id="KW-1133">Transmembrane helix</keyword>
<reference evidence="7" key="2">
    <citation type="submission" date="2020-08" db="EMBL/GenBank/DDBJ databases">
        <authorList>
            <person name="Chen M."/>
            <person name="Teng W."/>
            <person name="Zhao L."/>
            <person name="Hu C."/>
            <person name="Zhou Y."/>
            <person name="Han B."/>
            <person name="Song L."/>
            <person name="Shu W."/>
        </authorList>
    </citation>
    <scope>NUCLEOTIDE SEQUENCE</scope>
    <source>
        <strain evidence="7">FACHB-1375</strain>
    </source>
</reference>
<dbReference type="PANTHER" id="PTHR33529:SF6">
    <property type="entry name" value="YJGP_YJGQ FAMILY PERMEASE"/>
    <property type="match status" value="1"/>
</dbReference>
<evidence type="ECO:0000256" key="3">
    <source>
        <dbReference type="ARBA" id="ARBA00022692"/>
    </source>
</evidence>
<dbReference type="GO" id="GO:0043190">
    <property type="term" value="C:ATP-binding cassette (ABC) transporter complex"/>
    <property type="evidence" value="ECO:0007669"/>
    <property type="project" value="TreeGrafter"/>
</dbReference>
<dbReference type="PANTHER" id="PTHR33529">
    <property type="entry name" value="SLR0882 PROTEIN-RELATED"/>
    <property type="match status" value="1"/>
</dbReference>
<reference evidence="7" key="1">
    <citation type="journal article" date="2015" name="ISME J.">
        <title>Draft Genome Sequence of Streptomyces incarnatus NRRL8089, which Produces the Nucleoside Antibiotic Sinefungin.</title>
        <authorList>
            <person name="Oshima K."/>
            <person name="Hattori M."/>
            <person name="Shimizu H."/>
            <person name="Fukuda K."/>
            <person name="Nemoto M."/>
            <person name="Inagaki K."/>
            <person name="Tamura T."/>
        </authorList>
    </citation>
    <scope>NUCLEOTIDE SEQUENCE</scope>
    <source>
        <strain evidence="7">FACHB-1375</strain>
    </source>
</reference>
<evidence type="ECO:0000256" key="6">
    <source>
        <dbReference type="SAM" id="Phobius"/>
    </source>
</evidence>
<evidence type="ECO:0000256" key="5">
    <source>
        <dbReference type="ARBA" id="ARBA00023136"/>
    </source>
</evidence>
<gene>
    <name evidence="7" type="ORF">H6G03_21650</name>
</gene>
<feature type="transmembrane region" description="Helical" evidence="6">
    <location>
        <begin position="313"/>
        <end position="330"/>
    </location>
</feature>
<keyword evidence="3 6" id="KW-0812">Transmembrane</keyword>
<dbReference type="Proteomes" id="UP000641646">
    <property type="component" value="Unassembled WGS sequence"/>
</dbReference>
<sequence length="369" mass="41349">MDRYLMGELIAPFLFGSALFSSVAVAIGSLDLVRKVTEAGLPLSTALKVFVLKMPFFIAFSLPASMLLATLLAYSRLSGDSELIALRSCGVSAYRLILPAIFMSFVVTGIAFTFNELVVPAANYQAELTLDIALKQDRKDFQENNIIYPEFGEVEQANGEKLEVLKRLFYAEQFDGEVMKNITIVDRSRTGVNQIVVSESAQWNTVENTWDFFNGTIYLISPDSSYRNILRFEHHQLQLPRAPLDFAKKRPKADEMNIAQVQEQIKLIKPSGDYKEIRKLNIRLQQKIALPFACLVFGLVGAVMGTRPQRTNRATGFGISVLIIFAYYLLRTMGDALGMSGFLSPWMAAWLPNLFGLGMGTWLLLRISR</sequence>
<organism evidence="7 8">
    <name type="scientific">Aerosakkonema funiforme FACHB-1375</name>
    <dbReference type="NCBI Taxonomy" id="2949571"/>
    <lineage>
        <taxon>Bacteria</taxon>
        <taxon>Bacillati</taxon>
        <taxon>Cyanobacteriota</taxon>
        <taxon>Cyanophyceae</taxon>
        <taxon>Oscillatoriophycideae</taxon>
        <taxon>Aerosakkonematales</taxon>
        <taxon>Aerosakkonemataceae</taxon>
        <taxon>Aerosakkonema</taxon>
    </lineage>
</organism>
<dbReference type="EMBL" id="JACJPW010000060">
    <property type="protein sequence ID" value="MBD2183632.1"/>
    <property type="molecule type" value="Genomic_DNA"/>
</dbReference>
<protein>
    <submittedName>
        <fullName evidence="7">LptF/LptG family permease</fullName>
    </submittedName>
</protein>
<dbReference type="InterPro" id="IPR005495">
    <property type="entry name" value="LptG/LptF_permease"/>
</dbReference>
<feature type="transmembrane region" description="Helical" evidence="6">
    <location>
        <begin position="342"/>
        <end position="365"/>
    </location>
</feature>
<name>A0A926VGZ4_9CYAN</name>
<evidence type="ECO:0000256" key="2">
    <source>
        <dbReference type="ARBA" id="ARBA00022475"/>
    </source>
</evidence>
<evidence type="ECO:0000256" key="1">
    <source>
        <dbReference type="ARBA" id="ARBA00004651"/>
    </source>
</evidence>
<evidence type="ECO:0000313" key="7">
    <source>
        <dbReference type="EMBL" id="MBD2183632.1"/>
    </source>
</evidence>
<feature type="transmembrane region" description="Helical" evidence="6">
    <location>
        <begin position="288"/>
        <end position="306"/>
    </location>
</feature>
<feature type="transmembrane region" description="Helical" evidence="6">
    <location>
        <begin position="96"/>
        <end position="114"/>
    </location>
</feature>
<proteinExistence type="predicted"/>
<keyword evidence="2" id="KW-1003">Cell membrane</keyword>
<dbReference type="GO" id="GO:0015920">
    <property type="term" value="P:lipopolysaccharide transport"/>
    <property type="evidence" value="ECO:0007669"/>
    <property type="project" value="TreeGrafter"/>
</dbReference>
<evidence type="ECO:0000256" key="4">
    <source>
        <dbReference type="ARBA" id="ARBA00022989"/>
    </source>
</evidence>